<evidence type="ECO:0000313" key="3">
    <source>
        <dbReference type="Proteomes" id="UP000550707"/>
    </source>
</evidence>
<evidence type="ECO:0000259" key="1">
    <source>
        <dbReference type="PROSITE" id="PS50058"/>
    </source>
</evidence>
<dbReference type="InParanoid" id="A0A7J8I868"/>
<accession>A0A7J8I868</accession>
<reference evidence="2 3" key="1">
    <citation type="journal article" date="2020" name="Nature">
        <title>Six reference-quality genomes reveal evolution of bat adaptations.</title>
        <authorList>
            <person name="Jebb D."/>
            <person name="Huang Z."/>
            <person name="Pippel M."/>
            <person name="Hughes G.M."/>
            <person name="Lavrichenko K."/>
            <person name="Devanna P."/>
            <person name="Winkler S."/>
            <person name="Jermiin L.S."/>
            <person name="Skirmuntt E.C."/>
            <person name="Katzourakis A."/>
            <person name="Burkitt-Gray L."/>
            <person name="Ray D.A."/>
            <person name="Sullivan K.A.M."/>
            <person name="Roscito J.G."/>
            <person name="Kirilenko B.M."/>
            <person name="Davalos L.M."/>
            <person name="Corthals A.P."/>
            <person name="Power M.L."/>
            <person name="Jones G."/>
            <person name="Ransome R.D."/>
            <person name="Dechmann D.K.N."/>
            <person name="Locatelli A.G."/>
            <person name="Puechmaille S.J."/>
            <person name="Fedrigo O."/>
            <person name="Jarvis E.D."/>
            <person name="Hiller M."/>
            <person name="Vernes S.C."/>
            <person name="Myers E.W."/>
            <person name="Teeling E.C."/>
        </authorList>
    </citation>
    <scope>NUCLEOTIDE SEQUENCE [LARGE SCALE GENOMIC DNA]</scope>
    <source>
        <strain evidence="2">MMolMol1</strain>
        <tissue evidence="2">Muscle</tissue>
    </source>
</reference>
<dbReference type="GO" id="GO:0007186">
    <property type="term" value="P:G protein-coupled receptor signaling pathway"/>
    <property type="evidence" value="ECO:0007669"/>
    <property type="project" value="InterPro"/>
</dbReference>
<gene>
    <name evidence="2" type="ORF">HJG59_005769</name>
</gene>
<dbReference type="InterPro" id="IPR036284">
    <property type="entry name" value="GGL_sf"/>
</dbReference>
<protein>
    <submittedName>
        <fullName evidence="2">G protein subunit gamma 7</fullName>
    </submittedName>
</protein>
<proteinExistence type="predicted"/>
<dbReference type="AlphaFoldDB" id="A0A7J8I868"/>
<comment type="caution">
    <text evidence="2">The sequence shown here is derived from an EMBL/GenBank/DDBJ whole genome shotgun (WGS) entry which is preliminary data.</text>
</comment>
<sequence>MSATNNIAQARKLVEQLRIEAGIQRIKEHPPAQDRGGVFLAFRCAVSQTLLRLSSHGLSSCHPAASAQLSLPSGLTGLQSLIGTHELL</sequence>
<keyword evidence="3" id="KW-1185">Reference proteome</keyword>
<dbReference type="Gene3D" id="4.10.260.10">
    <property type="entry name" value="Transducin (heterotrimeric G protein), gamma chain"/>
    <property type="match status" value="1"/>
</dbReference>
<evidence type="ECO:0000313" key="2">
    <source>
        <dbReference type="EMBL" id="KAF6480182.1"/>
    </source>
</evidence>
<dbReference type="PROSITE" id="PS50058">
    <property type="entry name" value="G_PROTEIN_GAMMA"/>
    <property type="match status" value="1"/>
</dbReference>
<feature type="domain" description="G protein gamma" evidence="1">
    <location>
        <begin position="3"/>
        <end position="27"/>
    </location>
</feature>
<dbReference type="EMBL" id="JACASF010000004">
    <property type="protein sequence ID" value="KAF6480182.1"/>
    <property type="molecule type" value="Genomic_DNA"/>
</dbReference>
<organism evidence="2 3">
    <name type="scientific">Molossus molossus</name>
    <name type="common">Pallas' mastiff bat</name>
    <name type="synonym">Vespertilio molossus</name>
    <dbReference type="NCBI Taxonomy" id="27622"/>
    <lineage>
        <taxon>Eukaryota</taxon>
        <taxon>Metazoa</taxon>
        <taxon>Chordata</taxon>
        <taxon>Craniata</taxon>
        <taxon>Vertebrata</taxon>
        <taxon>Euteleostomi</taxon>
        <taxon>Mammalia</taxon>
        <taxon>Eutheria</taxon>
        <taxon>Laurasiatheria</taxon>
        <taxon>Chiroptera</taxon>
        <taxon>Yangochiroptera</taxon>
        <taxon>Molossidae</taxon>
        <taxon>Molossus</taxon>
    </lineage>
</organism>
<dbReference type="Proteomes" id="UP000550707">
    <property type="component" value="Unassembled WGS sequence"/>
</dbReference>
<name>A0A7J8I868_MOLMO</name>
<dbReference type="InterPro" id="IPR015898">
    <property type="entry name" value="G-protein_gamma-like_dom"/>
</dbReference>